<dbReference type="AlphaFoldDB" id="A0A5J5IVC2"/>
<protein>
    <recommendedName>
        <fullName evidence="3">Type IV toxin-antitoxin system AbiEi family antitoxin domain-containing protein</fullName>
    </recommendedName>
</protein>
<proteinExistence type="predicted"/>
<dbReference type="OrthoDB" id="5517693at2"/>
<evidence type="ECO:0000313" key="1">
    <source>
        <dbReference type="EMBL" id="KAA9089888.1"/>
    </source>
</evidence>
<reference evidence="2" key="1">
    <citation type="submission" date="2019-09" db="EMBL/GenBank/DDBJ databases">
        <title>Mumia zhuanghuii sp. nov. isolated from the intestinal contents of plateau pika (Ochotona curzoniae) in the Qinghai-Tibet plateau of China.</title>
        <authorList>
            <person name="Tian Z."/>
        </authorList>
    </citation>
    <scope>NUCLEOTIDE SEQUENCE [LARGE SCALE GENOMIC DNA]</scope>
    <source>
        <strain evidence="2">DSM 25564</strain>
    </source>
</reference>
<comment type="caution">
    <text evidence="1">The sequence shown here is derived from an EMBL/GenBank/DDBJ whole genome shotgun (WGS) entry which is preliminary data.</text>
</comment>
<accession>A0A5J5IVC2</accession>
<sequence length="339" mass="37653">MNAPALSALRPHLRSRHDLLVDGATARAIDDRVATGGLQRIRRNAYVDGSVWRALSTEARHTLHIAAVSREAASDLVFSHVSAAVLHGLPLYRVQPRRVHVLVGAADRSSRRDVFRHEGEVPDDDVIEVDGVRCTSLERTVLDMARVAAPEVSLSCADAALGIVGGHPRRFDDAAAEVWREGMRRRCEMPGARGIRRARVIVDIADGRAELPLESVTRLQLRRLGFSRLRLQSPVPAPGGGCYWMDLELEEVDAFIECDGRGEYTEPAMRRGRTPEQVVLDEKRREDWVRGVTGRRVLRVSSSAIASTESLRRLLLAFHIPLPRRTHLELPTPPLESGI</sequence>
<dbReference type="EMBL" id="VYRZ01000001">
    <property type="protein sequence ID" value="KAA9089888.1"/>
    <property type="molecule type" value="Genomic_DNA"/>
</dbReference>
<gene>
    <name evidence="1" type="ORF">F6B42_05455</name>
</gene>
<dbReference type="Proteomes" id="UP000327039">
    <property type="component" value="Unassembled WGS sequence"/>
</dbReference>
<organism evidence="1 2">
    <name type="scientific">Microbacterium radiodurans</name>
    <dbReference type="NCBI Taxonomy" id="661398"/>
    <lineage>
        <taxon>Bacteria</taxon>
        <taxon>Bacillati</taxon>
        <taxon>Actinomycetota</taxon>
        <taxon>Actinomycetes</taxon>
        <taxon>Micrococcales</taxon>
        <taxon>Microbacteriaceae</taxon>
        <taxon>Microbacterium</taxon>
    </lineage>
</organism>
<keyword evidence="2" id="KW-1185">Reference proteome</keyword>
<evidence type="ECO:0000313" key="2">
    <source>
        <dbReference type="Proteomes" id="UP000327039"/>
    </source>
</evidence>
<evidence type="ECO:0008006" key="3">
    <source>
        <dbReference type="Google" id="ProtNLM"/>
    </source>
</evidence>
<dbReference type="RefSeq" id="WP_150418519.1">
    <property type="nucleotide sequence ID" value="NZ_VYRZ01000001.1"/>
</dbReference>
<name>A0A5J5IVC2_9MICO</name>